<dbReference type="Pfam" id="PF08521">
    <property type="entry name" value="2CSK_N"/>
    <property type="match status" value="1"/>
</dbReference>
<dbReference type="SUPFAM" id="SSF47384">
    <property type="entry name" value="Homodimeric domain of signal transducing histidine kinase"/>
    <property type="match status" value="1"/>
</dbReference>
<evidence type="ECO:0000256" key="4">
    <source>
        <dbReference type="ARBA" id="ARBA00022553"/>
    </source>
</evidence>
<dbReference type="PANTHER" id="PTHR45436:SF1">
    <property type="entry name" value="SENSOR PROTEIN QSEC"/>
    <property type="match status" value="1"/>
</dbReference>
<dbReference type="InterPro" id="IPR036890">
    <property type="entry name" value="HATPase_C_sf"/>
</dbReference>
<feature type="region of interest" description="Disordered" evidence="11">
    <location>
        <begin position="487"/>
        <end position="514"/>
    </location>
</feature>
<dbReference type="InterPro" id="IPR003594">
    <property type="entry name" value="HATPase_dom"/>
</dbReference>
<evidence type="ECO:0000256" key="6">
    <source>
        <dbReference type="ARBA" id="ARBA00022692"/>
    </source>
</evidence>
<comment type="subcellular location">
    <subcellularLocation>
        <location evidence="2">Membrane</location>
    </subcellularLocation>
</comment>
<dbReference type="Proteomes" id="UP001293718">
    <property type="component" value="Unassembled WGS sequence"/>
</dbReference>
<dbReference type="SMART" id="SM00388">
    <property type="entry name" value="HisKA"/>
    <property type="match status" value="1"/>
</dbReference>
<evidence type="ECO:0000256" key="10">
    <source>
        <dbReference type="ARBA" id="ARBA00023136"/>
    </source>
</evidence>
<gene>
    <name evidence="15" type="ORF">SM757_07315</name>
</gene>
<dbReference type="PROSITE" id="PS50885">
    <property type="entry name" value="HAMP"/>
    <property type="match status" value="1"/>
</dbReference>
<keyword evidence="8 12" id="KW-1133">Transmembrane helix</keyword>
<dbReference type="InterPro" id="IPR003660">
    <property type="entry name" value="HAMP_dom"/>
</dbReference>
<organism evidence="15 16">
    <name type="scientific">Azohydromonas lata</name>
    <dbReference type="NCBI Taxonomy" id="45677"/>
    <lineage>
        <taxon>Bacteria</taxon>
        <taxon>Pseudomonadati</taxon>
        <taxon>Pseudomonadota</taxon>
        <taxon>Betaproteobacteria</taxon>
        <taxon>Burkholderiales</taxon>
        <taxon>Sphaerotilaceae</taxon>
        <taxon>Azohydromonas</taxon>
    </lineage>
</organism>
<feature type="transmembrane region" description="Helical" evidence="12">
    <location>
        <begin position="20"/>
        <end position="38"/>
    </location>
</feature>
<evidence type="ECO:0000256" key="1">
    <source>
        <dbReference type="ARBA" id="ARBA00000085"/>
    </source>
</evidence>
<dbReference type="InterPro" id="IPR004358">
    <property type="entry name" value="Sig_transdc_His_kin-like_C"/>
</dbReference>
<accession>A0ABU5IBA2</accession>
<keyword evidence="5" id="KW-0808">Transferase</keyword>
<evidence type="ECO:0000313" key="15">
    <source>
        <dbReference type="EMBL" id="MDZ5456379.1"/>
    </source>
</evidence>
<keyword evidence="9" id="KW-0902">Two-component regulatory system</keyword>
<comment type="caution">
    <text evidence="15">The sequence shown here is derived from an EMBL/GenBank/DDBJ whole genome shotgun (WGS) entry which is preliminary data.</text>
</comment>
<feature type="domain" description="Histidine kinase" evidence="13">
    <location>
        <begin position="256"/>
        <end position="488"/>
    </location>
</feature>
<dbReference type="Pfam" id="PF02518">
    <property type="entry name" value="HATPase_c"/>
    <property type="match status" value="1"/>
</dbReference>
<evidence type="ECO:0000256" key="5">
    <source>
        <dbReference type="ARBA" id="ARBA00022679"/>
    </source>
</evidence>
<dbReference type="Pfam" id="PF00512">
    <property type="entry name" value="HisKA"/>
    <property type="match status" value="1"/>
</dbReference>
<evidence type="ECO:0000256" key="7">
    <source>
        <dbReference type="ARBA" id="ARBA00022777"/>
    </source>
</evidence>
<sequence>MFSSSREQRSLFGEILDWMLAPLLLLWPMSVSITYLVAQGIAHRPYDRDLGEMARTLARRVVVESEAGRAVLAPERIVETLGDTLRADDTGQFYFQVLGTHGELVAGDRELPPPTGDPAPAGELRFRDDQMQDEPVRVASVRLAMPLALDEEPPLVQVAETLDRRSRLATEIIKGVILPQFVILPVAVLLVWLALARGLAPLNDLQRRIRQRESQDLSPIDERDAPEEVTPLVRAINDLLQRLDTSMKSQKHFLADAAHQLKTPLAGLRMQAELAQREIDAGSEPQAVKRSLQQIALSSQRAAHMVNQLLSMARAEDDEQSRRVQSFDLARLATEAVHDLVPKAMDKRIDLGYEGPDEGESLPPLAGQPVLVGELVRNLVDNALQYTPADGTVTVRVCLDPASGPEQPVLLLQVEDSGPGIAPAERELVFQPFYRALGTNVDGSGLGLAIVREIAQRHNAEITLDDTYDRATHAMPGTRVSVRFKLPPQEATPDDALPALPAPGEPRPDAGAAG</sequence>
<evidence type="ECO:0000259" key="13">
    <source>
        <dbReference type="PROSITE" id="PS50109"/>
    </source>
</evidence>
<evidence type="ECO:0000256" key="11">
    <source>
        <dbReference type="SAM" id="MobiDB-lite"/>
    </source>
</evidence>
<feature type="transmembrane region" description="Helical" evidence="12">
    <location>
        <begin position="172"/>
        <end position="195"/>
    </location>
</feature>
<keyword evidence="10 12" id="KW-0472">Membrane</keyword>
<dbReference type="InterPro" id="IPR050428">
    <property type="entry name" value="TCS_sensor_his_kinase"/>
</dbReference>
<feature type="domain" description="HAMP" evidence="14">
    <location>
        <begin position="196"/>
        <end position="248"/>
    </location>
</feature>
<evidence type="ECO:0000256" key="9">
    <source>
        <dbReference type="ARBA" id="ARBA00023012"/>
    </source>
</evidence>
<dbReference type="InterPro" id="IPR036097">
    <property type="entry name" value="HisK_dim/P_sf"/>
</dbReference>
<evidence type="ECO:0000256" key="2">
    <source>
        <dbReference type="ARBA" id="ARBA00004370"/>
    </source>
</evidence>
<keyword evidence="16" id="KW-1185">Reference proteome</keyword>
<proteinExistence type="predicted"/>
<keyword evidence="4" id="KW-0597">Phosphoprotein</keyword>
<dbReference type="InterPro" id="IPR003661">
    <property type="entry name" value="HisK_dim/P_dom"/>
</dbReference>
<dbReference type="SMART" id="SM00304">
    <property type="entry name" value="HAMP"/>
    <property type="match status" value="1"/>
</dbReference>
<comment type="catalytic activity">
    <reaction evidence="1">
        <text>ATP + protein L-histidine = ADP + protein N-phospho-L-histidine.</text>
        <dbReference type="EC" id="2.7.13.3"/>
    </reaction>
</comment>
<evidence type="ECO:0000313" key="16">
    <source>
        <dbReference type="Proteomes" id="UP001293718"/>
    </source>
</evidence>
<evidence type="ECO:0000256" key="12">
    <source>
        <dbReference type="SAM" id="Phobius"/>
    </source>
</evidence>
<dbReference type="SUPFAM" id="SSF55874">
    <property type="entry name" value="ATPase domain of HSP90 chaperone/DNA topoisomerase II/histidine kinase"/>
    <property type="match status" value="1"/>
</dbReference>
<evidence type="ECO:0000259" key="14">
    <source>
        <dbReference type="PROSITE" id="PS50885"/>
    </source>
</evidence>
<dbReference type="EMBL" id="JAXOJX010000008">
    <property type="protein sequence ID" value="MDZ5456379.1"/>
    <property type="molecule type" value="Genomic_DNA"/>
</dbReference>
<evidence type="ECO:0000256" key="8">
    <source>
        <dbReference type="ARBA" id="ARBA00022989"/>
    </source>
</evidence>
<dbReference type="PRINTS" id="PR00344">
    <property type="entry name" value="BCTRLSENSOR"/>
</dbReference>
<dbReference type="Gene3D" id="1.10.287.130">
    <property type="match status" value="1"/>
</dbReference>
<evidence type="ECO:0000256" key="3">
    <source>
        <dbReference type="ARBA" id="ARBA00012438"/>
    </source>
</evidence>
<dbReference type="EC" id="2.7.13.3" evidence="3"/>
<dbReference type="GO" id="GO:0016301">
    <property type="term" value="F:kinase activity"/>
    <property type="evidence" value="ECO:0007669"/>
    <property type="project" value="UniProtKB-KW"/>
</dbReference>
<dbReference type="InterPro" id="IPR013727">
    <property type="entry name" value="2CSK_N"/>
</dbReference>
<dbReference type="InterPro" id="IPR005467">
    <property type="entry name" value="His_kinase_dom"/>
</dbReference>
<reference evidence="15 16" key="1">
    <citation type="submission" date="2023-11" db="EMBL/GenBank/DDBJ databases">
        <title>Draft genome of Azohydromonas lata strain H1 (DSM1123), a polyhydroxyalkanoate producer.</title>
        <authorList>
            <person name="Traversa D."/>
            <person name="D'Addabbo P."/>
            <person name="Pazzani C."/>
            <person name="Manzari C."/>
            <person name="Chiara M."/>
            <person name="Scrascia M."/>
        </authorList>
    </citation>
    <scope>NUCLEOTIDE SEQUENCE [LARGE SCALE GENOMIC DNA]</scope>
    <source>
        <strain evidence="15 16">H1</strain>
    </source>
</reference>
<dbReference type="CDD" id="cd00075">
    <property type="entry name" value="HATPase"/>
    <property type="match status" value="1"/>
</dbReference>
<dbReference type="PROSITE" id="PS50109">
    <property type="entry name" value="HIS_KIN"/>
    <property type="match status" value="1"/>
</dbReference>
<dbReference type="RefSeq" id="WP_322464952.1">
    <property type="nucleotide sequence ID" value="NZ_JAXOJX010000008.1"/>
</dbReference>
<keyword evidence="6 12" id="KW-0812">Transmembrane</keyword>
<protein>
    <recommendedName>
        <fullName evidence="3">histidine kinase</fullName>
        <ecNumber evidence="3">2.7.13.3</ecNumber>
    </recommendedName>
</protein>
<name>A0ABU5IBA2_9BURK</name>
<dbReference type="SMART" id="SM00387">
    <property type="entry name" value="HATPase_c"/>
    <property type="match status" value="1"/>
</dbReference>
<keyword evidence="7 15" id="KW-0418">Kinase</keyword>
<dbReference type="PANTHER" id="PTHR45436">
    <property type="entry name" value="SENSOR HISTIDINE KINASE YKOH"/>
    <property type="match status" value="1"/>
</dbReference>
<dbReference type="Gene3D" id="3.30.565.10">
    <property type="entry name" value="Histidine kinase-like ATPase, C-terminal domain"/>
    <property type="match status" value="1"/>
</dbReference>
<dbReference type="CDD" id="cd00082">
    <property type="entry name" value="HisKA"/>
    <property type="match status" value="1"/>
</dbReference>